<dbReference type="GO" id="GO:0003690">
    <property type="term" value="F:double-stranded DNA binding"/>
    <property type="evidence" value="ECO:0007669"/>
    <property type="project" value="TreeGrafter"/>
</dbReference>
<dbReference type="PANTHER" id="PTHR12083">
    <property type="entry name" value="BIFUNCTIONAL POLYNUCLEOTIDE PHOSPHATASE/KINASE"/>
    <property type="match status" value="1"/>
</dbReference>
<dbReference type="InterPro" id="IPR006549">
    <property type="entry name" value="HAD-SF_hydro_IIIA"/>
</dbReference>
<dbReference type="GO" id="GO:0046404">
    <property type="term" value="F:ATP-dependent polydeoxyribonucleotide 5'-hydroxyl-kinase activity"/>
    <property type="evidence" value="ECO:0007669"/>
    <property type="project" value="TreeGrafter"/>
</dbReference>
<reference evidence="1" key="1">
    <citation type="submission" date="2021-06" db="EMBL/GenBank/DDBJ databases">
        <authorList>
            <person name="Kallberg Y."/>
            <person name="Tangrot J."/>
            <person name="Rosling A."/>
        </authorList>
    </citation>
    <scope>NUCLEOTIDE SEQUENCE</scope>
    <source>
        <strain evidence="1">AZ414A</strain>
    </source>
</reference>
<dbReference type="Proteomes" id="UP000789706">
    <property type="component" value="Unassembled WGS sequence"/>
</dbReference>
<dbReference type="InterPro" id="IPR036412">
    <property type="entry name" value="HAD-like_sf"/>
</dbReference>
<accession>A0A9N8WM39</accession>
<dbReference type="GO" id="GO:0046403">
    <property type="term" value="F:polynucleotide 3'-phosphatase activity"/>
    <property type="evidence" value="ECO:0007669"/>
    <property type="project" value="TreeGrafter"/>
</dbReference>
<organism evidence="1 2">
    <name type="scientific">Diversispora eburnea</name>
    <dbReference type="NCBI Taxonomy" id="1213867"/>
    <lineage>
        <taxon>Eukaryota</taxon>
        <taxon>Fungi</taxon>
        <taxon>Fungi incertae sedis</taxon>
        <taxon>Mucoromycota</taxon>
        <taxon>Glomeromycotina</taxon>
        <taxon>Glomeromycetes</taxon>
        <taxon>Diversisporales</taxon>
        <taxon>Diversisporaceae</taxon>
        <taxon>Diversispora</taxon>
    </lineage>
</organism>
<dbReference type="InterPro" id="IPR013954">
    <property type="entry name" value="PNK3P"/>
</dbReference>
<evidence type="ECO:0000313" key="2">
    <source>
        <dbReference type="Proteomes" id="UP000789706"/>
    </source>
</evidence>
<proteinExistence type="predicted"/>
<dbReference type="OrthoDB" id="19045at2759"/>
<dbReference type="Gene3D" id="3.40.50.300">
    <property type="entry name" value="P-loop containing nucleotide triphosphate hydrolases"/>
    <property type="match status" value="1"/>
</dbReference>
<evidence type="ECO:0000313" key="1">
    <source>
        <dbReference type="EMBL" id="CAG8487177.1"/>
    </source>
</evidence>
<dbReference type="AlphaFoldDB" id="A0A9N8WM39"/>
<dbReference type="NCBIfam" id="TIGR01664">
    <property type="entry name" value="DNA-3'-Pase"/>
    <property type="match status" value="1"/>
</dbReference>
<dbReference type="Gene3D" id="3.40.50.1000">
    <property type="entry name" value="HAD superfamily/HAD-like"/>
    <property type="match status" value="1"/>
</dbReference>
<protein>
    <submittedName>
        <fullName evidence="1">8954_t:CDS:1</fullName>
    </submittedName>
</protein>
<gene>
    <name evidence="1" type="ORF">DEBURN_LOCUS3975</name>
</gene>
<dbReference type="EMBL" id="CAJVPK010000276">
    <property type="protein sequence ID" value="CAG8487177.1"/>
    <property type="molecule type" value="Genomic_DNA"/>
</dbReference>
<comment type="caution">
    <text evidence="1">The sequence shown here is derived from an EMBL/GenBank/DDBJ whole genome shotgun (WGS) entry which is preliminary data.</text>
</comment>
<dbReference type="Pfam" id="PF13671">
    <property type="entry name" value="AAA_33"/>
    <property type="match status" value="1"/>
</dbReference>
<dbReference type="PANTHER" id="PTHR12083:SF9">
    <property type="entry name" value="BIFUNCTIONAL POLYNUCLEOTIDE PHOSPHATASE_KINASE"/>
    <property type="match status" value="1"/>
</dbReference>
<keyword evidence="2" id="KW-1185">Reference proteome</keyword>
<dbReference type="SUPFAM" id="SSF56784">
    <property type="entry name" value="HAD-like"/>
    <property type="match status" value="1"/>
</dbReference>
<dbReference type="FunFam" id="3.40.50.300:FF:000737">
    <property type="entry name" value="Bifunctional polynucleotide phosphatase/kinase"/>
    <property type="match status" value="1"/>
</dbReference>
<dbReference type="NCBIfam" id="TIGR01662">
    <property type="entry name" value="HAD-SF-IIIA"/>
    <property type="match status" value="1"/>
</dbReference>
<dbReference type="InterPro" id="IPR023214">
    <property type="entry name" value="HAD_sf"/>
</dbReference>
<dbReference type="InterPro" id="IPR027417">
    <property type="entry name" value="P-loop_NTPase"/>
</dbReference>
<name>A0A9N8WM39_9GLOM</name>
<sequence length="418" mass="48045">MKKSIKAKKNISTIVSKKGKGAVTTSTSRKRRLSLNSEQEENLIKKEAKLATSPEVFSIFTPKTKIEWSQHESILIGLHQISKDGRIEDNRNIAGLDLDCTLISSKGNRKVSKDKYDWVWWSKEVPTKLKKIYEEGIVIISNQNGLDVSNKNSEKKRTDFINKIGNIANSLNVPFEIYAATSKDKYRKPMIGIWKYLVENRINGVVDMEKSFYVGDAAGRVNEWADTDRKFSENAGLKFYTPDEFFKNSEIEPFSYDFDPKKISKNDKKSEIIVFVGYPASGKTTFANKCDGLQCIHDFNLIHSENIFTQDTLKTKAKCVKTCEEALKKSKPVVIDNTNPDVENRKMYIDLAKKYDVPIRCFWFQASEALSKHNNMYRAFGTTGQKRPLLPEVTFHYYRSRFIEPKIEEGFQEINDLQ</sequence>
<dbReference type="SUPFAM" id="SSF52540">
    <property type="entry name" value="P-loop containing nucleoside triphosphate hydrolases"/>
    <property type="match status" value="1"/>
</dbReference>
<dbReference type="InterPro" id="IPR006551">
    <property type="entry name" value="Polynucleotide_phosphatase"/>
</dbReference>
<dbReference type="GO" id="GO:0006281">
    <property type="term" value="P:DNA repair"/>
    <property type="evidence" value="ECO:0007669"/>
    <property type="project" value="TreeGrafter"/>
</dbReference>
<dbReference type="Pfam" id="PF08645">
    <property type="entry name" value="PNK3P"/>
    <property type="match status" value="1"/>
</dbReference>